<dbReference type="EMBL" id="JANIIC010000012">
    <property type="protein sequence ID" value="MCQ8830027.1"/>
    <property type="molecule type" value="Genomic_DNA"/>
</dbReference>
<keyword evidence="6" id="KW-0046">Antibiotic resistance</keyword>
<keyword evidence="4 8" id="KW-1133">Transmembrane helix</keyword>
<feature type="transmembrane region" description="Helical" evidence="8">
    <location>
        <begin position="216"/>
        <end position="233"/>
    </location>
</feature>
<dbReference type="Gene3D" id="1.20.1720.10">
    <property type="entry name" value="Multidrug resistance protein D"/>
    <property type="match status" value="1"/>
</dbReference>
<dbReference type="InterPro" id="IPR020846">
    <property type="entry name" value="MFS_dom"/>
</dbReference>
<evidence type="ECO:0000256" key="4">
    <source>
        <dbReference type="ARBA" id="ARBA00022989"/>
    </source>
</evidence>
<evidence type="ECO:0000256" key="7">
    <source>
        <dbReference type="SAM" id="MobiDB-lite"/>
    </source>
</evidence>
<feature type="compositionally biased region" description="Basic residues" evidence="7">
    <location>
        <begin position="464"/>
        <end position="474"/>
    </location>
</feature>
<feature type="region of interest" description="Disordered" evidence="7">
    <location>
        <begin position="464"/>
        <end position="497"/>
    </location>
</feature>
<protein>
    <submittedName>
        <fullName evidence="10">MFS transporter</fullName>
    </submittedName>
</protein>
<feature type="transmembrane region" description="Helical" evidence="8">
    <location>
        <begin position="21"/>
        <end position="46"/>
    </location>
</feature>
<evidence type="ECO:0000259" key="9">
    <source>
        <dbReference type="PROSITE" id="PS50850"/>
    </source>
</evidence>
<evidence type="ECO:0000256" key="8">
    <source>
        <dbReference type="SAM" id="Phobius"/>
    </source>
</evidence>
<feature type="transmembrane region" description="Helical" evidence="8">
    <location>
        <begin position="313"/>
        <end position="335"/>
    </location>
</feature>
<feature type="compositionally biased region" description="Polar residues" evidence="7">
    <location>
        <begin position="486"/>
        <end position="497"/>
    </location>
</feature>
<dbReference type="GO" id="GO:0005886">
    <property type="term" value="C:plasma membrane"/>
    <property type="evidence" value="ECO:0007669"/>
    <property type="project" value="UniProtKB-SubCell"/>
</dbReference>
<keyword evidence="5 8" id="KW-0472">Membrane</keyword>
<dbReference type="GO" id="GO:0022857">
    <property type="term" value="F:transmembrane transporter activity"/>
    <property type="evidence" value="ECO:0007669"/>
    <property type="project" value="InterPro"/>
</dbReference>
<accession>A0A9X2LUL7</accession>
<evidence type="ECO:0000313" key="11">
    <source>
        <dbReference type="Proteomes" id="UP001142400"/>
    </source>
</evidence>
<evidence type="ECO:0000256" key="2">
    <source>
        <dbReference type="ARBA" id="ARBA00022448"/>
    </source>
</evidence>
<comment type="subcellular location">
    <subcellularLocation>
        <location evidence="1">Cell membrane</location>
        <topology evidence="1">Multi-pass membrane protein</topology>
    </subcellularLocation>
</comment>
<dbReference type="Proteomes" id="UP001142400">
    <property type="component" value="Unassembled WGS sequence"/>
</dbReference>
<feature type="transmembrane region" description="Helical" evidence="8">
    <location>
        <begin position="148"/>
        <end position="169"/>
    </location>
</feature>
<feature type="transmembrane region" description="Helical" evidence="8">
    <location>
        <begin position="239"/>
        <end position="257"/>
    </location>
</feature>
<feature type="transmembrane region" description="Helical" evidence="8">
    <location>
        <begin position="367"/>
        <end position="388"/>
    </location>
</feature>
<dbReference type="PANTHER" id="PTHR42718:SF9">
    <property type="entry name" value="MAJOR FACILITATOR SUPERFAMILY MULTIDRUG TRANSPORTER MFSC"/>
    <property type="match status" value="1"/>
</dbReference>
<dbReference type="PROSITE" id="PS50850">
    <property type="entry name" value="MFS"/>
    <property type="match status" value="1"/>
</dbReference>
<comment type="caution">
    <text evidence="10">The sequence shown here is derived from an EMBL/GenBank/DDBJ whole genome shotgun (WGS) entry which is preliminary data.</text>
</comment>
<dbReference type="AlphaFoldDB" id="A0A9X2LUL7"/>
<feature type="transmembrane region" description="Helical" evidence="8">
    <location>
        <begin position="112"/>
        <end position="136"/>
    </location>
</feature>
<gene>
    <name evidence="10" type="ORF">NQU54_13290</name>
</gene>
<feature type="domain" description="Major facilitator superfamily (MFS) profile" evidence="9">
    <location>
        <begin position="23"/>
        <end position="466"/>
    </location>
</feature>
<feature type="transmembrane region" description="Helical" evidence="8">
    <location>
        <begin position="400"/>
        <end position="424"/>
    </location>
</feature>
<keyword evidence="3 8" id="KW-0812">Transmembrane</keyword>
<feature type="transmembrane region" description="Helical" evidence="8">
    <location>
        <begin position="58"/>
        <end position="77"/>
    </location>
</feature>
<dbReference type="Gene3D" id="1.20.1250.20">
    <property type="entry name" value="MFS general substrate transporter like domains"/>
    <property type="match status" value="1"/>
</dbReference>
<reference evidence="10" key="1">
    <citation type="submission" date="2022-06" db="EMBL/GenBank/DDBJ databases">
        <title>WGS of actinobacteria.</title>
        <authorList>
            <person name="Thawai C."/>
        </authorList>
    </citation>
    <scope>NUCLEOTIDE SEQUENCE</scope>
    <source>
        <strain evidence="10">DSM 42010</strain>
    </source>
</reference>
<keyword evidence="11" id="KW-1185">Reference proteome</keyword>
<evidence type="ECO:0000256" key="3">
    <source>
        <dbReference type="ARBA" id="ARBA00022692"/>
    </source>
</evidence>
<sequence length="497" mass="51544">MAAAFRRRRHRTTTDRRAPDLAVLITLMTGTLLAPLNSSMVAVALVPVRQHFATTLPSVTWMVTAFYLAACVAQPIMGRIADVFGPRRVFISGMALAALASGAAPFAPTVGALVACRAVQAIGGAAAFPCAMVLLARRGRATGHALTGIAAANTVSGAVGPVLGGALVALGGWGAIFWINLPLTVGALVAALLLFEPPPRPERLRGRRLLRGLDPLGIALFTAAAVGLLEVMLNVSSGAFLPGLLLFVAATALFTIWEARTSTPFIDLSALAGAGGLSAVYLLFVLFNLAYYGAFYGLPQWFQDGRHFTSGQAGLLILPIAATGALATVLAPALLRRLRPPYVLLAGALMLMAGLAGVAAFGAGTPVWLLVADGVLLGLPYGLCNLGLQRLMYERAPAPFAGVAGGLFQSCRYLGAILAVGLVGSLPPQTSGGRGGLTGLGLAMTVVATAFFLAMAADFARRRDSRRRDSRHRGEKIPWNPGARANQGSMTSEADRG</sequence>
<feature type="transmembrane region" description="Helical" evidence="8">
    <location>
        <begin position="436"/>
        <end position="460"/>
    </location>
</feature>
<keyword evidence="2" id="KW-0813">Transport</keyword>
<feature type="transmembrane region" description="Helical" evidence="8">
    <location>
        <begin position="269"/>
        <end position="293"/>
    </location>
</feature>
<dbReference type="SUPFAM" id="SSF103473">
    <property type="entry name" value="MFS general substrate transporter"/>
    <property type="match status" value="1"/>
</dbReference>
<evidence type="ECO:0000313" key="10">
    <source>
        <dbReference type="EMBL" id="MCQ8830027.1"/>
    </source>
</evidence>
<feature type="transmembrane region" description="Helical" evidence="8">
    <location>
        <begin position="342"/>
        <end position="361"/>
    </location>
</feature>
<evidence type="ECO:0000256" key="5">
    <source>
        <dbReference type="ARBA" id="ARBA00023136"/>
    </source>
</evidence>
<dbReference type="Pfam" id="PF07690">
    <property type="entry name" value="MFS_1"/>
    <property type="match status" value="1"/>
</dbReference>
<dbReference type="CDD" id="cd17321">
    <property type="entry name" value="MFS_MMR_MDR_like"/>
    <property type="match status" value="1"/>
</dbReference>
<feature type="transmembrane region" description="Helical" evidence="8">
    <location>
        <begin position="89"/>
        <end position="106"/>
    </location>
</feature>
<name>A0A9X2LUL7_STRMQ</name>
<dbReference type="RefSeq" id="WP_257631238.1">
    <property type="nucleotide sequence ID" value="NZ_JANIIC010000012.1"/>
</dbReference>
<proteinExistence type="predicted"/>
<evidence type="ECO:0000256" key="1">
    <source>
        <dbReference type="ARBA" id="ARBA00004651"/>
    </source>
</evidence>
<dbReference type="GO" id="GO:0046677">
    <property type="term" value="P:response to antibiotic"/>
    <property type="evidence" value="ECO:0007669"/>
    <property type="project" value="UniProtKB-KW"/>
</dbReference>
<organism evidence="10 11">
    <name type="scientific">Streptomyces malaysiensis subsp. samsunensis</name>
    <dbReference type="NCBI Taxonomy" id="459658"/>
    <lineage>
        <taxon>Bacteria</taxon>
        <taxon>Bacillati</taxon>
        <taxon>Actinomycetota</taxon>
        <taxon>Actinomycetes</taxon>
        <taxon>Kitasatosporales</taxon>
        <taxon>Streptomycetaceae</taxon>
        <taxon>Streptomyces</taxon>
        <taxon>Streptomyces violaceusniger group</taxon>
    </lineage>
</organism>
<feature type="transmembrane region" description="Helical" evidence="8">
    <location>
        <begin position="175"/>
        <end position="195"/>
    </location>
</feature>
<dbReference type="InterPro" id="IPR036259">
    <property type="entry name" value="MFS_trans_sf"/>
</dbReference>
<dbReference type="PANTHER" id="PTHR42718">
    <property type="entry name" value="MAJOR FACILITATOR SUPERFAMILY MULTIDRUG TRANSPORTER MFSC"/>
    <property type="match status" value="1"/>
</dbReference>
<dbReference type="InterPro" id="IPR011701">
    <property type="entry name" value="MFS"/>
</dbReference>
<evidence type="ECO:0000256" key="6">
    <source>
        <dbReference type="ARBA" id="ARBA00023251"/>
    </source>
</evidence>